<organism evidence="4 5">
    <name type="scientific">Candidatus Segetimicrobium genomatis</name>
    <dbReference type="NCBI Taxonomy" id="2569760"/>
    <lineage>
        <taxon>Bacteria</taxon>
        <taxon>Bacillati</taxon>
        <taxon>Candidatus Sysuimicrobiota</taxon>
        <taxon>Candidatus Sysuimicrobiia</taxon>
        <taxon>Candidatus Sysuimicrobiales</taxon>
        <taxon>Candidatus Segetimicrobiaceae</taxon>
        <taxon>Candidatus Segetimicrobium</taxon>
    </lineage>
</organism>
<keyword evidence="3" id="KW-0560">Oxidoreductase</keyword>
<reference evidence="4 5" key="1">
    <citation type="journal article" date="2019" name="Nat. Microbiol.">
        <title>Mediterranean grassland soil C-N compound turnover is dependent on rainfall and depth, and is mediated by genomically divergent microorganisms.</title>
        <authorList>
            <person name="Diamond S."/>
            <person name="Andeer P.F."/>
            <person name="Li Z."/>
            <person name="Crits-Christoph A."/>
            <person name="Burstein D."/>
            <person name="Anantharaman K."/>
            <person name="Lane K.R."/>
            <person name="Thomas B.C."/>
            <person name="Pan C."/>
            <person name="Northen T.R."/>
            <person name="Banfield J.F."/>
        </authorList>
    </citation>
    <scope>NUCLEOTIDE SEQUENCE [LARGE SCALE GENOMIC DNA]</scope>
    <source>
        <strain evidence="4">NP_6</strain>
    </source>
</reference>
<evidence type="ECO:0000256" key="3">
    <source>
        <dbReference type="ARBA" id="ARBA00023002"/>
    </source>
</evidence>
<dbReference type="InterPro" id="IPR013785">
    <property type="entry name" value="Aldolase_TIM"/>
</dbReference>
<dbReference type="SUPFAM" id="SSF51412">
    <property type="entry name" value="Inosine monophosphate dehydrogenase (IMPDH)"/>
    <property type="match status" value="1"/>
</dbReference>
<dbReference type="PANTHER" id="PTHR32332">
    <property type="entry name" value="2-NITROPROPANE DIOXYGENASE"/>
    <property type="match status" value="1"/>
</dbReference>
<sequence length="329" mass="34106">MSTRFTRLVGCSAPIQLAGMGRVLTAELAAAVSEAGGLGMVTDTGAGASALEAKLKAIRERTALPFGVNFLIPLLDRDCVRLAAGRAKVCDFFWGEPDRTLVDLVHSAGALASWQVGSLREALAARDAGCDFIIAQGIEAGGHIRGKIGVLALLSEVLDAVDIPVLAAGGIGSGRSLAAVLAAGAAGARVGTRFIATSESAAHPSYIAALIAARSEDSIRSTLHSVDCPLCPSTHGVLASAVEAARRLDTETAGELQLVDGTTRSILKFAGFRPDRTTRGTIEAMALYAGQSVGWVREVTPAAEVVRELAERAEQLLQTWLGEPATPTR</sequence>
<dbReference type="InterPro" id="IPR004136">
    <property type="entry name" value="NMO"/>
</dbReference>
<dbReference type="Proteomes" id="UP000318093">
    <property type="component" value="Unassembled WGS sequence"/>
</dbReference>
<dbReference type="AlphaFoldDB" id="A0A537JB57"/>
<name>A0A537JB57_9BACT</name>
<dbReference type="GO" id="GO:0018580">
    <property type="term" value="F:nitronate monooxygenase activity"/>
    <property type="evidence" value="ECO:0007669"/>
    <property type="project" value="InterPro"/>
</dbReference>
<dbReference type="PANTHER" id="PTHR32332:SF20">
    <property type="entry name" value="2-NITROPROPANE DIOXYGENASE-LIKE PROTEIN"/>
    <property type="match status" value="1"/>
</dbReference>
<dbReference type="Pfam" id="PF03060">
    <property type="entry name" value="NMO"/>
    <property type="match status" value="2"/>
</dbReference>
<keyword evidence="1" id="KW-0285">Flavoprotein</keyword>
<proteinExistence type="predicted"/>
<keyword evidence="4" id="KW-0503">Monooxygenase</keyword>
<accession>A0A537JB57</accession>
<evidence type="ECO:0000313" key="5">
    <source>
        <dbReference type="Proteomes" id="UP000318093"/>
    </source>
</evidence>
<evidence type="ECO:0000256" key="1">
    <source>
        <dbReference type="ARBA" id="ARBA00022630"/>
    </source>
</evidence>
<comment type="caution">
    <text evidence="4">The sequence shown here is derived from an EMBL/GenBank/DDBJ whole genome shotgun (WGS) entry which is preliminary data.</text>
</comment>
<gene>
    <name evidence="4" type="ORF">E6H03_08640</name>
</gene>
<evidence type="ECO:0000313" key="4">
    <source>
        <dbReference type="EMBL" id="TMI80316.1"/>
    </source>
</evidence>
<protein>
    <submittedName>
        <fullName evidence="4">Nitronate monooxygenase</fullName>
    </submittedName>
</protein>
<keyword evidence="2" id="KW-0288">FMN</keyword>
<evidence type="ECO:0000256" key="2">
    <source>
        <dbReference type="ARBA" id="ARBA00022643"/>
    </source>
</evidence>
<dbReference type="Gene3D" id="3.20.20.70">
    <property type="entry name" value="Aldolase class I"/>
    <property type="match status" value="1"/>
</dbReference>
<dbReference type="CDD" id="cd04730">
    <property type="entry name" value="NPD_like"/>
    <property type="match status" value="1"/>
</dbReference>
<dbReference type="EMBL" id="VBAN01000268">
    <property type="protein sequence ID" value="TMI80316.1"/>
    <property type="molecule type" value="Genomic_DNA"/>
</dbReference>